<proteinExistence type="inferred from homology"/>
<evidence type="ECO:0000256" key="2">
    <source>
        <dbReference type="SAM" id="Phobius"/>
    </source>
</evidence>
<keyword evidence="3" id="KW-0456">Lyase</keyword>
<organism evidence="3 4">
    <name type="scientific">Pelagibacterium lacus</name>
    <dbReference type="NCBI Taxonomy" id="2282655"/>
    <lineage>
        <taxon>Bacteria</taxon>
        <taxon>Pseudomonadati</taxon>
        <taxon>Pseudomonadota</taxon>
        <taxon>Alphaproteobacteria</taxon>
        <taxon>Hyphomicrobiales</taxon>
        <taxon>Devosiaceae</taxon>
        <taxon>Pelagibacterium</taxon>
    </lineage>
</organism>
<dbReference type="Proteomes" id="UP000253759">
    <property type="component" value="Unassembled WGS sequence"/>
</dbReference>
<protein>
    <submittedName>
        <fullName evidence="3">Enoyl-CoA hydratase/isomerase family protein</fullName>
        <ecNumber evidence="3">4.2.1.17</ecNumber>
    </submittedName>
</protein>
<evidence type="ECO:0000313" key="4">
    <source>
        <dbReference type="Proteomes" id="UP000253759"/>
    </source>
</evidence>
<dbReference type="InterPro" id="IPR051683">
    <property type="entry name" value="Enoyl-CoA_Hydratase/Isomerase"/>
</dbReference>
<dbReference type="GO" id="GO:0004300">
    <property type="term" value="F:enoyl-CoA hydratase activity"/>
    <property type="evidence" value="ECO:0007669"/>
    <property type="project" value="UniProtKB-EC"/>
</dbReference>
<dbReference type="SUPFAM" id="SSF52096">
    <property type="entry name" value="ClpP/crotonase"/>
    <property type="match status" value="1"/>
</dbReference>
<keyword evidence="2" id="KW-1133">Transmembrane helix</keyword>
<dbReference type="AlphaFoldDB" id="A0A369WEF5"/>
<dbReference type="InterPro" id="IPR029045">
    <property type="entry name" value="ClpP/crotonase-like_dom_sf"/>
</dbReference>
<dbReference type="RefSeq" id="WP_114644251.1">
    <property type="nucleotide sequence ID" value="NZ_QQNH01000001.1"/>
</dbReference>
<comment type="similarity">
    <text evidence="1">Belongs to the enoyl-CoA hydratase/isomerase family.</text>
</comment>
<dbReference type="PANTHER" id="PTHR42964">
    <property type="entry name" value="ENOYL-COA HYDRATASE"/>
    <property type="match status" value="1"/>
</dbReference>
<feature type="transmembrane region" description="Helical" evidence="2">
    <location>
        <begin position="101"/>
        <end position="124"/>
    </location>
</feature>
<sequence>MTDLLLDHRQPGVAWIVLNRPGKHNAFDEHLIAELTATLDRVESDPAIRTLVLAAAGPSFSAGADLDWMKRAAEADRAANHADAQALAGLMRKLDGSSKTTIAAVQGAAFGGGVGLVACCDIAIGSASAKFALSEVRLGLIPAAISPFVIAAIGARAARRYFQTAEIFGAEEARRIGLLHEVVPDDQLQSHVETVLAALDKTAPGARMAAKQLVRDVALRPITDALTDLTAERIADIRAGEEAAEGLAAFFARRPPNWTAPGDAQ</sequence>
<keyword evidence="2" id="KW-0812">Transmembrane</keyword>
<dbReference type="CDD" id="cd06558">
    <property type="entry name" value="crotonase-like"/>
    <property type="match status" value="1"/>
</dbReference>
<evidence type="ECO:0000313" key="3">
    <source>
        <dbReference type="EMBL" id="RDE10531.1"/>
    </source>
</evidence>
<name>A0A369WEF5_9HYPH</name>
<dbReference type="OrthoDB" id="9795727at2"/>
<keyword evidence="3" id="KW-0413">Isomerase</keyword>
<feature type="transmembrane region" description="Helical" evidence="2">
    <location>
        <begin position="136"/>
        <end position="155"/>
    </location>
</feature>
<keyword evidence="2" id="KW-0472">Membrane</keyword>
<dbReference type="Gene3D" id="3.90.226.10">
    <property type="entry name" value="2-enoyl-CoA Hydratase, Chain A, domain 1"/>
    <property type="match status" value="1"/>
</dbReference>
<dbReference type="Pfam" id="PF00378">
    <property type="entry name" value="ECH_1"/>
    <property type="match status" value="1"/>
</dbReference>
<dbReference type="GO" id="GO:0008300">
    <property type="term" value="P:isoprenoid catabolic process"/>
    <property type="evidence" value="ECO:0007669"/>
    <property type="project" value="TreeGrafter"/>
</dbReference>
<dbReference type="Gene3D" id="1.10.12.10">
    <property type="entry name" value="Lyase 2-enoyl-coa Hydratase, Chain A, domain 2"/>
    <property type="match status" value="1"/>
</dbReference>
<dbReference type="PANTHER" id="PTHR42964:SF1">
    <property type="entry name" value="POLYKETIDE BIOSYNTHESIS ENOYL-COA HYDRATASE PKSH-RELATED"/>
    <property type="match status" value="1"/>
</dbReference>
<accession>A0A369WEF5</accession>
<keyword evidence="4" id="KW-1185">Reference proteome</keyword>
<dbReference type="FunFam" id="3.90.226.10:FF:000066">
    <property type="entry name" value="Enoyl-CoA hydratase"/>
    <property type="match status" value="1"/>
</dbReference>
<dbReference type="EC" id="4.2.1.17" evidence="3"/>
<reference evidence="4" key="1">
    <citation type="submission" date="2018-07" db="EMBL/GenBank/DDBJ databases">
        <authorList>
            <person name="Liu B.-T."/>
            <person name="Du Z."/>
        </authorList>
    </citation>
    <scope>NUCLEOTIDE SEQUENCE [LARGE SCALE GENOMIC DNA]</scope>
    <source>
        <strain evidence="4">XYN52</strain>
    </source>
</reference>
<gene>
    <name evidence="3" type="ORF">DVH29_00840</name>
</gene>
<dbReference type="GO" id="GO:0016853">
    <property type="term" value="F:isomerase activity"/>
    <property type="evidence" value="ECO:0007669"/>
    <property type="project" value="UniProtKB-KW"/>
</dbReference>
<evidence type="ECO:0000256" key="1">
    <source>
        <dbReference type="ARBA" id="ARBA00005254"/>
    </source>
</evidence>
<dbReference type="EMBL" id="QQNH01000001">
    <property type="protein sequence ID" value="RDE10531.1"/>
    <property type="molecule type" value="Genomic_DNA"/>
</dbReference>
<dbReference type="InterPro" id="IPR014748">
    <property type="entry name" value="Enoyl-CoA_hydra_C"/>
</dbReference>
<comment type="caution">
    <text evidence="3">The sequence shown here is derived from an EMBL/GenBank/DDBJ whole genome shotgun (WGS) entry which is preliminary data.</text>
</comment>
<dbReference type="InterPro" id="IPR001753">
    <property type="entry name" value="Enoyl-CoA_hydra/iso"/>
</dbReference>